<dbReference type="AlphaFoldDB" id="E4TX76"/>
<dbReference type="SUPFAM" id="SSF102114">
    <property type="entry name" value="Radical SAM enzymes"/>
    <property type="match status" value="1"/>
</dbReference>
<keyword evidence="5" id="KW-0408">Iron</keyword>
<sequence>MKFSRAYVEITNICGLSCSFCPPKNQPTLTMPLAFFQTAVEQLKKFTDEIALHVMGDPMVLSNVREYLDVAYDAGLKVMITTSGFYLDAVRRKTLFHPALRQVNISLNSFNKNSVSRSFETYMEPILALCDEKLSHSEDFFINLRLWNLDDVHSEKLFNEKLFKLLENHFSLEEGMIASSISGERQSTRLASKILLHFDRYFEWPHLENPTSSHGYCQGLSKQIAILTDGRVVPCCLDSEGIMELGNLNETNLGKILTSKRSQAITDGFSKGMCSEELCQKCSYKERFAKGGIND</sequence>
<feature type="domain" description="Radical SAM core" evidence="7">
    <location>
        <begin position="8"/>
        <end position="151"/>
    </location>
</feature>
<evidence type="ECO:0000256" key="3">
    <source>
        <dbReference type="ARBA" id="ARBA00022691"/>
    </source>
</evidence>
<dbReference type="STRING" id="709032.Sulku_2282"/>
<evidence type="ECO:0000256" key="6">
    <source>
        <dbReference type="ARBA" id="ARBA00023014"/>
    </source>
</evidence>
<dbReference type="GO" id="GO:0051539">
    <property type="term" value="F:4 iron, 4 sulfur cluster binding"/>
    <property type="evidence" value="ECO:0007669"/>
    <property type="project" value="UniProtKB-KW"/>
</dbReference>
<accession>E4TX76</accession>
<dbReference type="HOGENOM" id="CLU_009273_1_4_7"/>
<proteinExistence type="predicted"/>
<dbReference type="PANTHER" id="PTHR43787:SF10">
    <property type="entry name" value="COFACTOR MODIFYING PROTEIN"/>
    <property type="match status" value="1"/>
</dbReference>
<keyword evidence="3" id="KW-0949">S-adenosyl-L-methionine</keyword>
<evidence type="ECO:0000256" key="2">
    <source>
        <dbReference type="ARBA" id="ARBA00022485"/>
    </source>
</evidence>
<dbReference type="Pfam" id="PF13186">
    <property type="entry name" value="SPASM"/>
    <property type="match status" value="1"/>
</dbReference>
<dbReference type="RefSeq" id="WP_013461139.1">
    <property type="nucleotide sequence ID" value="NC_014762.1"/>
</dbReference>
<dbReference type="CDD" id="cd21122">
    <property type="entry name" value="SPASM_rSAM"/>
    <property type="match status" value="1"/>
</dbReference>
<evidence type="ECO:0000256" key="5">
    <source>
        <dbReference type="ARBA" id="ARBA00023004"/>
    </source>
</evidence>
<reference evidence="9 10" key="1">
    <citation type="journal article" date="2012" name="Stand. Genomic Sci.">
        <title>Complete genome sequence of the sulfur compounds oxidizing chemolithoautotroph Sulfuricurvum kujiense type strain (YK-1(T)).</title>
        <authorList>
            <person name="Han C."/>
            <person name="Kotsyurbenko O."/>
            <person name="Chertkov O."/>
            <person name="Held B."/>
            <person name="Lapidus A."/>
            <person name="Nolan M."/>
            <person name="Lucas S."/>
            <person name="Hammon N."/>
            <person name="Deshpande S."/>
            <person name="Cheng J.F."/>
            <person name="Tapia R."/>
            <person name="Goodwin L.A."/>
            <person name="Pitluck S."/>
            <person name="Liolios K."/>
            <person name="Pagani I."/>
            <person name="Ivanova N."/>
            <person name="Mavromatis K."/>
            <person name="Mikhailova N."/>
            <person name="Pati A."/>
            <person name="Chen A."/>
            <person name="Palaniappan K."/>
            <person name="Land M."/>
            <person name="Hauser L."/>
            <person name="Chang Y.J."/>
            <person name="Jeffries C.D."/>
            <person name="Brambilla E.M."/>
            <person name="Rohde M."/>
            <person name="Spring S."/>
            <person name="Sikorski J."/>
            <person name="Goker M."/>
            <person name="Woyke T."/>
            <person name="Bristow J."/>
            <person name="Eisen J.A."/>
            <person name="Markowitz V."/>
            <person name="Hugenholtz P."/>
            <person name="Kyrpides N.C."/>
            <person name="Klenk H.P."/>
            <person name="Detter J.C."/>
        </authorList>
    </citation>
    <scope>NUCLEOTIDE SEQUENCE [LARGE SCALE GENOMIC DNA]</scope>
    <source>
        <strain evidence="10">ATCC BAA-921 / DSM 16994 / JCM 11577 / YK-1</strain>
    </source>
</reference>
<protein>
    <submittedName>
        <fullName evidence="9">Radical SAM domain protein</fullName>
    </submittedName>
</protein>
<dbReference type="PANTHER" id="PTHR43787">
    <property type="entry name" value="FEMO COFACTOR BIOSYNTHESIS PROTEIN NIFB-RELATED"/>
    <property type="match status" value="1"/>
</dbReference>
<dbReference type="InterPro" id="IPR023885">
    <property type="entry name" value="4Fe4S-binding_SPASM_dom"/>
</dbReference>
<evidence type="ECO:0000256" key="1">
    <source>
        <dbReference type="ARBA" id="ARBA00001966"/>
    </source>
</evidence>
<dbReference type="Gene3D" id="3.20.20.70">
    <property type="entry name" value="Aldolase class I"/>
    <property type="match status" value="1"/>
</dbReference>
<keyword evidence="2" id="KW-0004">4Fe-4S</keyword>
<keyword evidence="10" id="KW-1185">Reference proteome</keyword>
<gene>
    <name evidence="9" type="ordered locus">Sulku_2282</name>
</gene>
<dbReference type="Pfam" id="PF04055">
    <property type="entry name" value="Radical_SAM"/>
    <property type="match status" value="1"/>
</dbReference>
<dbReference type="eggNOG" id="COG0535">
    <property type="taxonomic scope" value="Bacteria"/>
</dbReference>
<keyword evidence="6" id="KW-0411">Iron-sulfur</keyword>
<organism evidence="9 10">
    <name type="scientific">Sulfuricurvum kujiense (strain ATCC BAA-921 / DSM 16994 / JCM 11577 / YK-1)</name>
    <dbReference type="NCBI Taxonomy" id="709032"/>
    <lineage>
        <taxon>Bacteria</taxon>
        <taxon>Pseudomonadati</taxon>
        <taxon>Campylobacterota</taxon>
        <taxon>Epsilonproteobacteria</taxon>
        <taxon>Campylobacterales</taxon>
        <taxon>Sulfurimonadaceae</taxon>
        <taxon>Sulfuricurvum</taxon>
    </lineage>
</organism>
<evidence type="ECO:0000313" key="9">
    <source>
        <dbReference type="EMBL" id="ADR34942.1"/>
    </source>
</evidence>
<evidence type="ECO:0000256" key="4">
    <source>
        <dbReference type="ARBA" id="ARBA00022723"/>
    </source>
</evidence>
<evidence type="ECO:0000259" key="7">
    <source>
        <dbReference type="Pfam" id="PF04055"/>
    </source>
</evidence>
<dbReference type="InterPro" id="IPR058240">
    <property type="entry name" value="rSAM_sf"/>
</dbReference>
<dbReference type="InterPro" id="IPR007197">
    <property type="entry name" value="rSAM"/>
</dbReference>
<feature type="domain" description="4Fe4S-binding SPASM" evidence="8">
    <location>
        <begin position="217"/>
        <end position="282"/>
    </location>
</feature>
<dbReference type="GO" id="GO:0003824">
    <property type="term" value="F:catalytic activity"/>
    <property type="evidence" value="ECO:0007669"/>
    <property type="project" value="InterPro"/>
</dbReference>
<name>E4TX76_SULKY</name>
<evidence type="ECO:0000313" key="10">
    <source>
        <dbReference type="Proteomes" id="UP000008721"/>
    </source>
</evidence>
<dbReference type="InterPro" id="IPR013785">
    <property type="entry name" value="Aldolase_TIM"/>
</dbReference>
<comment type="cofactor">
    <cofactor evidence="1">
        <name>[4Fe-4S] cluster</name>
        <dbReference type="ChEBI" id="CHEBI:49883"/>
    </cofactor>
</comment>
<dbReference type="GO" id="GO:0046872">
    <property type="term" value="F:metal ion binding"/>
    <property type="evidence" value="ECO:0007669"/>
    <property type="project" value="UniProtKB-KW"/>
</dbReference>
<dbReference type="SFLD" id="SFLDS00029">
    <property type="entry name" value="Radical_SAM"/>
    <property type="match status" value="1"/>
</dbReference>
<keyword evidence="4" id="KW-0479">Metal-binding</keyword>
<dbReference type="CDD" id="cd01335">
    <property type="entry name" value="Radical_SAM"/>
    <property type="match status" value="1"/>
</dbReference>
<dbReference type="Proteomes" id="UP000008721">
    <property type="component" value="Chromosome"/>
</dbReference>
<evidence type="ECO:0000259" key="8">
    <source>
        <dbReference type="Pfam" id="PF13186"/>
    </source>
</evidence>
<dbReference type="EMBL" id="CP002355">
    <property type="protein sequence ID" value="ADR34942.1"/>
    <property type="molecule type" value="Genomic_DNA"/>
</dbReference>
<dbReference type="KEGG" id="sku:Sulku_2282"/>
<dbReference type="SFLD" id="SFLDG01067">
    <property type="entry name" value="SPASM/twitch_domain_containing"/>
    <property type="match status" value="1"/>
</dbReference>
<dbReference type="OrthoDB" id="9805809at2"/>